<keyword evidence="1" id="KW-0472">Membrane</keyword>
<feature type="transmembrane region" description="Helical" evidence="1">
    <location>
        <begin position="862"/>
        <end position="880"/>
    </location>
</feature>
<gene>
    <name evidence="3" type="ORF">AMORRO_LOCUS2551</name>
</gene>
<keyword evidence="1" id="KW-0812">Transmembrane</keyword>
<feature type="transmembrane region" description="Helical" evidence="1">
    <location>
        <begin position="688"/>
        <end position="709"/>
    </location>
</feature>
<keyword evidence="1" id="KW-1133">Transmembrane helix</keyword>
<comment type="caution">
    <text evidence="3">The sequence shown here is derived from an EMBL/GenBank/DDBJ whole genome shotgun (WGS) entry which is preliminary data.</text>
</comment>
<sequence>MKTFGNPLWIIVLLFLLCVQTSSTLAYVNNTYHESRNNLTVVQTVVYRDETILVLLTGPSNSSTQTVLEFRLIFSNGTIKPFSVTNNLLGIQKHVYQIHPLNSNYFILGDTLNITAIFSLLDWNGNILVKNISSLYTYFNQPGFITFFHNGNQQYDTSPYQLILNDDSDKEFFGLAWNSSFIHWAIFQYKDPKQEISLVVSDTLLASQLVSFMDVRAYSLIDGGYAITQVTYNMSSETPPRPNATDNPNNPWDVSIVFIHQNSTPQMTQPFLIYQTPELLDSMYIKSCHVSIQGSGYECLLSVVYAFSYQIKQLSFLSSGANLGPKVIAQFANFSSSFHGQYKTENSLPYGGLEFYEPIAYSATNVTNQMTISVILPNSTRQDVVNVSYDFSSCSLGLDAPSSGIYLNNTVWILFSCPRLTPNQWSLISQDLPKYIGKDIGYHNLAINQTNPIIDASISLNSLSLIISFNFPVILSSRNISIFKSSNDGFRQTIPAQSGSCSVNSRNVNCTVLPVTFNQPDTEYYVVVDPDFVRSAEYNEPLAGIKPNLWKFKTHNDDTPNVYAETATVLTRFTAPGTTYFLGLSENNRSDFLDQLQSELAESVPVNLSRITKTSRFVADPGVPDHLLLKFSITSTNSLTEMNTQQIFDTLNIMLKNKGISPVGRYTHTALLDDTYGFIITPNLWEKYRIGIIYLVIGILLLGLIVYFARRRNPQGKSFEIFKVVLIVLDLTLDVLFVVTNGKNVPSLYTPAVVILVLSIVLNSIFAFGIFVHEITSNKEYVGWYSKYGKVASLFTLFATADVEILLFLRSEFAGFSVFYAPFTEVSLRYIFLGRTLNIFTENIPQFVLQILYYENSISYDIIPLLTLVTSSIVLLNDLISHAYELIKYFYYRYYSAPPDQDKA</sequence>
<dbReference type="OrthoDB" id="2414403at2759"/>
<keyword evidence="2" id="KW-0732">Signal</keyword>
<feature type="transmembrane region" description="Helical" evidence="1">
    <location>
        <begin position="791"/>
        <end position="809"/>
    </location>
</feature>
<dbReference type="EMBL" id="CAJVPV010001094">
    <property type="protein sequence ID" value="CAG8486142.1"/>
    <property type="molecule type" value="Genomic_DNA"/>
</dbReference>
<keyword evidence="4" id="KW-1185">Reference proteome</keyword>
<dbReference type="Proteomes" id="UP000789342">
    <property type="component" value="Unassembled WGS sequence"/>
</dbReference>
<reference evidence="3" key="1">
    <citation type="submission" date="2021-06" db="EMBL/GenBank/DDBJ databases">
        <authorList>
            <person name="Kallberg Y."/>
            <person name="Tangrot J."/>
            <person name="Rosling A."/>
        </authorList>
    </citation>
    <scope>NUCLEOTIDE SEQUENCE</scope>
    <source>
        <strain evidence="3">CL551</strain>
    </source>
</reference>
<evidence type="ECO:0000313" key="3">
    <source>
        <dbReference type="EMBL" id="CAG8486142.1"/>
    </source>
</evidence>
<dbReference type="AlphaFoldDB" id="A0A9N8WG54"/>
<feature type="chain" id="PRO_5040160566" evidence="2">
    <location>
        <begin position="27"/>
        <end position="904"/>
    </location>
</feature>
<feature type="transmembrane region" description="Helical" evidence="1">
    <location>
        <begin position="721"/>
        <end position="740"/>
    </location>
</feature>
<feature type="signal peptide" evidence="2">
    <location>
        <begin position="1"/>
        <end position="26"/>
    </location>
</feature>
<feature type="transmembrane region" description="Helical" evidence="1">
    <location>
        <begin position="752"/>
        <end position="771"/>
    </location>
</feature>
<evidence type="ECO:0000256" key="2">
    <source>
        <dbReference type="SAM" id="SignalP"/>
    </source>
</evidence>
<evidence type="ECO:0000313" key="4">
    <source>
        <dbReference type="Proteomes" id="UP000789342"/>
    </source>
</evidence>
<organism evidence="3 4">
    <name type="scientific">Acaulospora morrowiae</name>
    <dbReference type="NCBI Taxonomy" id="94023"/>
    <lineage>
        <taxon>Eukaryota</taxon>
        <taxon>Fungi</taxon>
        <taxon>Fungi incertae sedis</taxon>
        <taxon>Mucoromycota</taxon>
        <taxon>Glomeromycotina</taxon>
        <taxon>Glomeromycetes</taxon>
        <taxon>Diversisporales</taxon>
        <taxon>Acaulosporaceae</taxon>
        <taxon>Acaulospora</taxon>
    </lineage>
</organism>
<name>A0A9N8WG54_9GLOM</name>
<evidence type="ECO:0000256" key="1">
    <source>
        <dbReference type="SAM" id="Phobius"/>
    </source>
</evidence>
<protein>
    <submittedName>
        <fullName evidence="3">3105_t:CDS:1</fullName>
    </submittedName>
</protein>
<proteinExistence type="predicted"/>
<accession>A0A9N8WG54</accession>